<protein>
    <submittedName>
        <fullName evidence="1">Uncharacterized protein</fullName>
    </submittedName>
</protein>
<dbReference type="AlphaFoldDB" id="A0A076PSB0"/>
<reference evidence="1 2" key="1">
    <citation type="journal article" date="2014" name="Genome Announc.">
        <title>Complete Genome Sequence of Polychlorinated Biphenyl Degrader Comamonas testosteroni TK102 (NBRC 109938).</title>
        <authorList>
            <person name="Fukuda K."/>
            <person name="Hosoyama A."/>
            <person name="Tsuchikane K."/>
            <person name="Ohji S."/>
            <person name="Yamazoe A."/>
            <person name="Fujita N."/>
            <person name="Shintani M."/>
            <person name="Kimbara K."/>
        </authorList>
    </citation>
    <scope>NUCLEOTIDE SEQUENCE [LARGE SCALE GENOMIC DNA]</scope>
    <source>
        <strain evidence="1">TK102</strain>
    </source>
</reference>
<accession>A0A076PSB0</accession>
<organism evidence="1 2">
    <name type="scientific">Comamonas testosteroni TK102</name>
    <dbReference type="NCBI Taxonomy" id="1392005"/>
    <lineage>
        <taxon>Bacteria</taxon>
        <taxon>Pseudomonadati</taxon>
        <taxon>Pseudomonadota</taxon>
        <taxon>Betaproteobacteria</taxon>
        <taxon>Burkholderiales</taxon>
        <taxon>Comamonadaceae</taxon>
        <taxon>Comamonas</taxon>
    </lineage>
</organism>
<dbReference type="Proteomes" id="UP000028782">
    <property type="component" value="Chromosome"/>
</dbReference>
<name>A0A076PSB0_COMTE</name>
<evidence type="ECO:0000313" key="1">
    <source>
        <dbReference type="EMBL" id="AIJ46605.1"/>
    </source>
</evidence>
<dbReference type="RefSeq" id="WP_043372423.1">
    <property type="nucleotide sequence ID" value="NZ_CP006704.1"/>
</dbReference>
<dbReference type="HOGENOM" id="CLU_1692491_0_0_4"/>
<gene>
    <name evidence="1" type="ORF">O987_12415</name>
</gene>
<sequence>MRPSTLSISISIAISGFVLVSCTNEESHKLEAKRAARRLLAFPEHAEFKDVKLGKNGDAVCGFVGFHQDKLASYPGKKPFVYEVNTHTASLVEMLQDKDFKNFIEDRLENEDEVVKAKNLIKNCHGQALWETSCSPALDIKKHALCSYVEPPTLL</sequence>
<evidence type="ECO:0000313" key="2">
    <source>
        <dbReference type="Proteomes" id="UP000028782"/>
    </source>
</evidence>
<dbReference type="KEGG" id="ctes:O987_12415"/>
<dbReference type="PROSITE" id="PS51257">
    <property type="entry name" value="PROKAR_LIPOPROTEIN"/>
    <property type="match status" value="1"/>
</dbReference>
<dbReference type="EMBL" id="CP006704">
    <property type="protein sequence ID" value="AIJ46605.1"/>
    <property type="molecule type" value="Genomic_DNA"/>
</dbReference>
<proteinExistence type="predicted"/>